<name>A0A4R3XPV2_9PROT</name>
<dbReference type="OrthoDB" id="5517657at2"/>
<comment type="caution">
    <text evidence="1">The sequence shown here is derived from an EMBL/GenBank/DDBJ whole genome shotgun (WGS) entry which is preliminary data.</text>
</comment>
<gene>
    <name evidence="1" type="ORF">EDC63_13028</name>
</gene>
<accession>A0A4R3XPV2</accession>
<keyword evidence="2" id="KW-1185">Reference proteome</keyword>
<evidence type="ECO:0000313" key="2">
    <source>
        <dbReference type="Proteomes" id="UP000295367"/>
    </source>
</evidence>
<dbReference type="RefSeq" id="WP_124946509.1">
    <property type="nucleotide sequence ID" value="NZ_BHVT01000036.1"/>
</dbReference>
<dbReference type="Proteomes" id="UP000295367">
    <property type="component" value="Unassembled WGS sequence"/>
</dbReference>
<evidence type="ECO:0000313" key="1">
    <source>
        <dbReference type="EMBL" id="TCV80115.1"/>
    </source>
</evidence>
<dbReference type="AlphaFoldDB" id="A0A4R3XPV2"/>
<dbReference type="PROSITE" id="PS51257">
    <property type="entry name" value="PROKAR_LIPOPROTEIN"/>
    <property type="match status" value="1"/>
</dbReference>
<evidence type="ECO:0008006" key="3">
    <source>
        <dbReference type="Google" id="ProtNLM"/>
    </source>
</evidence>
<protein>
    <recommendedName>
        <fullName evidence="3">Lipoprotein</fullName>
    </recommendedName>
</protein>
<proteinExistence type="predicted"/>
<reference evidence="1 2" key="1">
    <citation type="submission" date="2019-03" db="EMBL/GenBank/DDBJ databases">
        <title>Genomic Encyclopedia of Type Strains, Phase IV (KMG-IV): sequencing the most valuable type-strain genomes for metagenomic binning, comparative biology and taxonomic classification.</title>
        <authorList>
            <person name="Goeker M."/>
        </authorList>
    </citation>
    <scope>NUCLEOTIDE SEQUENCE [LARGE SCALE GENOMIC DNA]</scope>
    <source>
        <strain evidence="1 2">DSM 100309</strain>
    </source>
</reference>
<dbReference type="EMBL" id="SMCO01000030">
    <property type="protein sequence ID" value="TCV80115.1"/>
    <property type="molecule type" value="Genomic_DNA"/>
</dbReference>
<sequence>MKSISLSFVILALIGLGGCASFIKPTPETLKAVPVVQFGKPTPANGDFILFFPAGKPIPVVTVIKGSALTQEAEHTLNVTLKKDIYAYKRWVSFDHKTWQRGDEALGINIEIKIPGPEHPKPGLIKVQVDLK</sequence>
<organism evidence="1 2">
    <name type="scientific">Sulfurirhabdus autotrophica</name>
    <dbReference type="NCBI Taxonomy" id="1706046"/>
    <lineage>
        <taxon>Bacteria</taxon>
        <taxon>Pseudomonadati</taxon>
        <taxon>Pseudomonadota</taxon>
        <taxon>Betaproteobacteria</taxon>
        <taxon>Nitrosomonadales</taxon>
        <taxon>Sulfuricellaceae</taxon>
        <taxon>Sulfurirhabdus</taxon>
    </lineage>
</organism>